<organism evidence="1 2">
    <name type="scientific">Solanum commersonii</name>
    <name type="common">Commerson's wild potato</name>
    <name type="synonym">Commerson's nightshade</name>
    <dbReference type="NCBI Taxonomy" id="4109"/>
    <lineage>
        <taxon>Eukaryota</taxon>
        <taxon>Viridiplantae</taxon>
        <taxon>Streptophyta</taxon>
        <taxon>Embryophyta</taxon>
        <taxon>Tracheophyta</taxon>
        <taxon>Spermatophyta</taxon>
        <taxon>Magnoliopsida</taxon>
        <taxon>eudicotyledons</taxon>
        <taxon>Gunneridae</taxon>
        <taxon>Pentapetalae</taxon>
        <taxon>asterids</taxon>
        <taxon>lamiids</taxon>
        <taxon>Solanales</taxon>
        <taxon>Solanaceae</taxon>
        <taxon>Solanoideae</taxon>
        <taxon>Solaneae</taxon>
        <taxon>Solanum</taxon>
    </lineage>
</organism>
<accession>A0A9J5XCG4</accession>
<dbReference type="Proteomes" id="UP000824120">
    <property type="component" value="Chromosome 9"/>
</dbReference>
<reference evidence="1 2" key="1">
    <citation type="submission" date="2020-09" db="EMBL/GenBank/DDBJ databases">
        <title>De no assembly of potato wild relative species, Solanum commersonii.</title>
        <authorList>
            <person name="Cho K."/>
        </authorList>
    </citation>
    <scope>NUCLEOTIDE SEQUENCE [LARGE SCALE GENOMIC DNA]</scope>
    <source>
        <strain evidence="1">LZ3.2</strain>
        <tissue evidence="1">Leaf</tissue>
    </source>
</reference>
<name>A0A9J5XCG4_SOLCO</name>
<comment type="caution">
    <text evidence="1">The sequence shown here is derived from an EMBL/GenBank/DDBJ whole genome shotgun (WGS) entry which is preliminary data.</text>
</comment>
<dbReference type="OrthoDB" id="550883at2759"/>
<dbReference type="AlphaFoldDB" id="A0A9J5XCG4"/>
<proteinExistence type="predicted"/>
<evidence type="ECO:0000313" key="2">
    <source>
        <dbReference type="Proteomes" id="UP000824120"/>
    </source>
</evidence>
<protein>
    <submittedName>
        <fullName evidence="1">Uncharacterized protein</fullName>
    </submittedName>
</protein>
<gene>
    <name evidence="1" type="ORF">H5410_045342</name>
</gene>
<sequence length="164" mass="19139">MFHKDVLRPNEKYDFVDQVLLPCPAIMPQDYDCSANTLREQPSYFRSSGNLSADVCNYLEFVDQFLMEDNNTYGTTNILDTFYFNENIDESYMFQSFLNEISDVNKLKNEEQSDYYNYNQQMNLLNSQTNGAVHSDRFVNKEIESKLTKSYINIPGLEDYGTGQ</sequence>
<dbReference type="EMBL" id="JACXVP010000009">
    <property type="protein sequence ID" value="KAG5584908.1"/>
    <property type="molecule type" value="Genomic_DNA"/>
</dbReference>
<keyword evidence="2" id="KW-1185">Reference proteome</keyword>
<evidence type="ECO:0000313" key="1">
    <source>
        <dbReference type="EMBL" id="KAG5584908.1"/>
    </source>
</evidence>